<protein>
    <submittedName>
        <fullName evidence="2">Uncharacterized protein</fullName>
    </submittedName>
</protein>
<keyword evidence="3" id="KW-1185">Reference proteome</keyword>
<proteinExistence type="predicted"/>
<dbReference type="EMBL" id="JBFAIH010000002">
    <property type="protein sequence ID" value="MEV0361891.1"/>
    <property type="molecule type" value="Genomic_DNA"/>
</dbReference>
<comment type="caution">
    <text evidence="2">The sequence shown here is derived from an EMBL/GenBank/DDBJ whole genome shotgun (WGS) entry which is preliminary data.</text>
</comment>
<dbReference type="Proteomes" id="UP001551658">
    <property type="component" value="Unassembled WGS sequence"/>
</dbReference>
<gene>
    <name evidence="2" type="ORF">AB0H72_04235</name>
</gene>
<reference evidence="2 3" key="1">
    <citation type="submission" date="2024-06" db="EMBL/GenBank/DDBJ databases">
        <title>The Natural Products Discovery Center: Release of the First 8490 Sequenced Strains for Exploring Actinobacteria Biosynthetic Diversity.</title>
        <authorList>
            <person name="Kalkreuter E."/>
            <person name="Kautsar S.A."/>
            <person name="Yang D."/>
            <person name="Bader C.D."/>
            <person name="Teijaro C.N."/>
            <person name="Fluegel L."/>
            <person name="Davis C.M."/>
            <person name="Simpson J.R."/>
            <person name="Lauterbach L."/>
            <person name="Steele A.D."/>
            <person name="Gui C."/>
            <person name="Meng S."/>
            <person name="Li G."/>
            <person name="Viehrig K."/>
            <person name="Ye F."/>
            <person name="Su P."/>
            <person name="Kiefer A.F."/>
            <person name="Nichols A."/>
            <person name="Cepeda A.J."/>
            <person name="Yan W."/>
            <person name="Fan B."/>
            <person name="Jiang Y."/>
            <person name="Adhikari A."/>
            <person name="Zheng C.-J."/>
            <person name="Schuster L."/>
            <person name="Cowan T.M."/>
            <person name="Smanski M.J."/>
            <person name="Chevrette M.G."/>
            <person name="De Carvalho L.P.S."/>
            <person name="Shen B."/>
        </authorList>
    </citation>
    <scope>NUCLEOTIDE SEQUENCE [LARGE SCALE GENOMIC DNA]</scope>
    <source>
        <strain evidence="2 3">NPDC050671</strain>
    </source>
</reference>
<feature type="signal peptide" evidence="1">
    <location>
        <begin position="1"/>
        <end position="34"/>
    </location>
</feature>
<sequence length="124" mass="12413">MKRTTTAAARVAAGAGAVSMLGFAAVISAGTAQAAPQDCTVTRDLFGATAACHDVDAPAGREYALIVECFGLHGVPNAFPLMAIGPYQGSWSGSFSPTGQGAATCLGPTSIGPATNAYVTVYRD</sequence>
<evidence type="ECO:0000313" key="2">
    <source>
        <dbReference type="EMBL" id="MEV0361891.1"/>
    </source>
</evidence>
<accession>A0ABV3F2F4</accession>
<evidence type="ECO:0000313" key="3">
    <source>
        <dbReference type="Proteomes" id="UP001551658"/>
    </source>
</evidence>
<evidence type="ECO:0000256" key="1">
    <source>
        <dbReference type="SAM" id="SignalP"/>
    </source>
</evidence>
<keyword evidence="1" id="KW-0732">Signal</keyword>
<name>A0ABV3F2F4_9NOCA</name>
<organism evidence="2 3">
    <name type="scientific">Nocardia fusca</name>
    <dbReference type="NCBI Taxonomy" id="941183"/>
    <lineage>
        <taxon>Bacteria</taxon>
        <taxon>Bacillati</taxon>
        <taxon>Actinomycetota</taxon>
        <taxon>Actinomycetes</taxon>
        <taxon>Mycobacteriales</taxon>
        <taxon>Nocardiaceae</taxon>
        <taxon>Nocardia</taxon>
    </lineage>
</organism>
<feature type="chain" id="PRO_5046396824" evidence="1">
    <location>
        <begin position="35"/>
        <end position="124"/>
    </location>
</feature>
<dbReference type="RefSeq" id="WP_357973488.1">
    <property type="nucleotide sequence ID" value="NZ_JBFAIH010000002.1"/>
</dbReference>